<keyword evidence="1" id="KW-0862">Zinc</keyword>
<feature type="region of interest" description="Disordered" evidence="2">
    <location>
        <begin position="171"/>
        <end position="230"/>
    </location>
</feature>
<sequence length="476" mass="51794">MGSACCVAAKDRAVVNGSTSETLQSNVRYSPSWSFRWDNRGRVAGEETSVNWSSDGVGGNDRLEFKSGTTVETLYASEEGSPLDSFRSLALQKSPASDCNTGNSMLPLSDRVKDSLVLDMVFALHKERAELDRCLQLLGSSAEFLFSNCFAIFVYDTLVVRNSTEVKESFESSAVPCPSPLKLSSSDPSVSSLSASPLSTKSQLLPANSTPLPQYSSGHQLGRRVSDSHIPGIKSPTFSISEESSSFMLPGWSNESTRGSNGGSSDGWSVPAFSDLLANPRRDRWSFDSESMGFHRDKMSRASGRSSGSPSIDLQTCGICTKLLTERSSWSSNELAVVSVLICGHVFHAECLESMTPEFNKYDPACPVCTFGEKQALKMSEKALKSQMDLKARKRFGNRVVDSDFSGNLALFDRQKSGVHGGRRLKMSSSSSSMKSSSGKPFLLRHFSFGSKGSKSFSESPSTRKKGFFWTRSSKE</sequence>
<dbReference type="PROSITE" id="PS50089">
    <property type="entry name" value="ZF_RING_2"/>
    <property type="match status" value="1"/>
</dbReference>
<proteinExistence type="predicted"/>
<feature type="compositionally biased region" description="Low complexity" evidence="2">
    <location>
        <begin position="451"/>
        <end position="461"/>
    </location>
</feature>
<keyword evidence="1" id="KW-0863">Zinc-finger</keyword>
<organism evidence="4 5">
    <name type="scientific">Solanum verrucosum</name>
    <dbReference type="NCBI Taxonomy" id="315347"/>
    <lineage>
        <taxon>Eukaryota</taxon>
        <taxon>Viridiplantae</taxon>
        <taxon>Streptophyta</taxon>
        <taxon>Embryophyta</taxon>
        <taxon>Tracheophyta</taxon>
        <taxon>Spermatophyta</taxon>
        <taxon>Magnoliopsida</taxon>
        <taxon>eudicotyledons</taxon>
        <taxon>Gunneridae</taxon>
        <taxon>Pentapetalae</taxon>
        <taxon>asterids</taxon>
        <taxon>lamiids</taxon>
        <taxon>Solanales</taxon>
        <taxon>Solanaceae</taxon>
        <taxon>Solanoideae</taxon>
        <taxon>Solaneae</taxon>
        <taxon>Solanum</taxon>
    </lineage>
</organism>
<evidence type="ECO:0000313" key="4">
    <source>
        <dbReference type="EMBL" id="WMV13094.1"/>
    </source>
</evidence>
<dbReference type="GO" id="GO:0008270">
    <property type="term" value="F:zinc ion binding"/>
    <property type="evidence" value="ECO:0007669"/>
    <property type="project" value="UniProtKB-KW"/>
</dbReference>
<dbReference type="Proteomes" id="UP001234989">
    <property type="component" value="Chromosome 1"/>
</dbReference>
<dbReference type="CDD" id="cd16448">
    <property type="entry name" value="RING-H2"/>
    <property type="match status" value="1"/>
</dbReference>
<accession>A0AAF0PXX0</accession>
<name>A0AAF0PXX0_SOLVR</name>
<dbReference type="EMBL" id="CP133612">
    <property type="protein sequence ID" value="WMV13094.1"/>
    <property type="molecule type" value="Genomic_DNA"/>
</dbReference>
<gene>
    <name evidence="4" type="ORF">MTR67_006479</name>
</gene>
<feature type="compositionally biased region" description="Polar residues" evidence="2">
    <location>
        <begin position="200"/>
        <end position="219"/>
    </location>
</feature>
<keyword evidence="5" id="KW-1185">Reference proteome</keyword>
<evidence type="ECO:0000259" key="3">
    <source>
        <dbReference type="PROSITE" id="PS50089"/>
    </source>
</evidence>
<feature type="domain" description="RING-type" evidence="3">
    <location>
        <begin position="317"/>
        <end position="370"/>
    </location>
</feature>
<dbReference type="SUPFAM" id="SSF57850">
    <property type="entry name" value="RING/U-box"/>
    <property type="match status" value="1"/>
</dbReference>
<dbReference type="PANTHER" id="PTHR31150">
    <property type="entry name" value="EXPRESSED PROTEIN"/>
    <property type="match status" value="1"/>
</dbReference>
<reference evidence="4" key="1">
    <citation type="submission" date="2023-08" db="EMBL/GenBank/DDBJ databases">
        <title>A de novo genome assembly of Solanum verrucosum Schlechtendal, a Mexican diploid species geographically isolated from the other diploid A-genome species in potato relatives.</title>
        <authorList>
            <person name="Hosaka K."/>
        </authorList>
    </citation>
    <scope>NUCLEOTIDE SEQUENCE</scope>
    <source>
        <tissue evidence="4">Young leaves</tissue>
    </source>
</reference>
<dbReference type="AlphaFoldDB" id="A0AAF0PXX0"/>
<dbReference type="InterPro" id="IPR001841">
    <property type="entry name" value="Znf_RING"/>
</dbReference>
<keyword evidence="1" id="KW-0479">Metal-binding</keyword>
<dbReference type="InterPro" id="IPR013083">
    <property type="entry name" value="Znf_RING/FYVE/PHD"/>
</dbReference>
<dbReference type="SMART" id="SM00184">
    <property type="entry name" value="RING"/>
    <property type="match status" value="1"/>
</dbReference>
<evidence type="ECO:0000313" key="5">
    <source>
        <dbReference type="Proteomes" id="UP001234989"/>
    </source>
</evidence>
<evidence type="ECO:0000256" key="2">
    <source>
        <dbReference type="SAM" id="MobiDB-lite"/>
    </source>
</evidence>
<feature type="compositionally biased region" description="Low complexity" evidence="2">
    <location>
        <begin position="180"/>
        <end position="199"/>
    </location>
</feature>
<dbReference type="Gene3D" id="3.30.40.10">
    <property type="entry name" value="Zinc/RING finger domain, C3HC4 (zinc finger)"/>
    <property type="match status" value="1"/>
</dbReference>
<evidence type="ECO:0000256" key="1">
    <source>
        <dbReference type="PROSITE-ProRule" id="PRU00175"/>
    </source>
</evidence>
<dbReference type="PANTHER" id="PTHR31150:SF26">
    <property type="entry name" value="RING-TYPE DOMAIN-CONTAINING PROTEIN"/>
    <property type="match status" value="1"/>
</dbReference>
<protein>
    <recommendedName>
        <fullName evidence="3">RING-type domain-containing protein</fullName>
    </recommendedName>
</protein>
<feature type="region of interest" description="Disordered" evidence="2">
    <location>
        <begin position="451"/>
        <end position="476"/>
    </location>
</feature>